<feature type="coiled-coil region" evidence="1">
    <location>
        <begin position="250"/>
        <end position="295"/>
    </location>
</feature>
<dbReference type="AlphaFoldDB" id="A0A316YSX8"/>
<organism evidence="4 5">
    <name type="scientific">Acaromyces ingoldii</name>
    <dbReference type="NCBI Taxonomy" id="215250"/>
    <lineage>
        <taxon>Eukaryota</taxon>
        <taxon>Fungi</taxon>
        <taxon>Dikarya</taxon>
        <taxon>Basidiomycota</taxon>
        <taxon>Ustilaginomycotina</taxon>
        <taxon>Exobasidiomycetes</taxon>
        <taxon>Exobasidiales</taxon>
        <taxon>Cryptobasidiaceae</taxon>
        <taxon>Acaromyces</taxon>
    </lineage>
</organism>
<feature type="compositionally biased region" description="Low complexity" evidence="2">
    <location>
        <begin position="7"/>
        <end position="27"/>
    </location>
</feature>
<feature type="coiled-coil region" evidence="1">
    <location>
        <begin position="110"/>
        <end position="178"/>
    </location>
</feature>
<dbReference type="SUPFAM" id="SSF161270">
    <property type="entry name" value="PspA lactotransferrin-binding region"/>
    <property type="match status" value="1"/>
</dbReference>
<dbReference type="EMBL" id="KZ819635">
    <property type="protein sequence ID" value="PWN91778.1"/>
    <property type="molecule type" value="Genomic_DNA"/>
</dbReference>
<evidence type="ECO:0000259" key="3">
    <source>
        <dbReference type="Pfam" id="PF20882"/>
    </source>
</evidence>
<dbReference type="InParanoid" id="A0A316YSX8"/>
<keyword evidence="1" id="KW-0175">Coiled coil</keyword>
<dbReference type="OrthoDB" id="18959at2759"/>
<evidence type="ECO:0000313" key="4">
    <source>
        <dbReference type="EMBL" id="PWN91778.1"/>
    </source>
</evidence>
<dbReference type="GO" id="GO:0034501">
    <property type="term" value="P:protein localization to kinetochore"/>
    <property type="evidence" value="ECO:0007669"/>
    <property type="project" value="InterPro"/>
</dbReference>
<dbReference type="PANTHER" id="PTHR37329:SF1">
    <property type="entry name" value="KINETOCHORE PROTEIN SOS7"/>
    <property type="match status" value="1"/>
</dbReference>
<evidence type="ECO:0000256" key="2">
    <source>
        <dbReference type="SAM" id="MobiDB-lite"/>
    </source>
</evidence>
<gene>
    <name evidence="4" type="ORF">FA10DRAFT_265625</name>
</gene>
<dbReference type="PANTHER" id="PTHR37329">
    <property type="entry name" value="KINETOCHORE PROTEIN SOS7"/>
    <property type="match status" value="1"/>
</dbReference>
<dbReference type="InterPro" id="IPR048781">
    <property type="entry name" value="Sos7_CC"/>
</dbReference>
<dbReference type="InterPro" id="IPR037475">
    <property type="entry name" value="Sos7"/>
</dbReference>
<name>A0A316YSX8_9BASI</name>
<evidence type="ECO:0000256" key="1">
    <source>
        <dbReference type="SAM" id="Coils"/>
    </source>
</evidence>
<dbReference type="GeneID" id="37043056"/>
<accession>A0A316YSX8</accession>
<sequence>MFRKLQARSTARSSSRARISNADADASTSGLLEVQHLQRSGQSSSKTKNPELLLDWDAFKIWPQGMELEEQSLLDYFRRLKFIQIEQETKNLFVKFISDEEMEFFEPADVANLEREASELKRQLKDRKEMFRAERKALEDLAARFSEVDQLRHDLEVVEELQGSIDDMELELARLRVVGGGTDGGASSDHGHLGSILDQSFSSSHGVEVDDAGESCPLPRLLFDPPRRGTLTQDELAKIGDRQNDAIVWLEDAKEKLASEAGEAKRELAKSHKALDRLMAERSQVERFAAEMQQQQQVASRKRRHGAALGDEDEERKVNLATLGLLKSLVSLSSISSTDRLTLEMTLGVLLSDAAKDLLKGAGKGPAKRKKSKQQQIEEQSSKSSVRLVVRFVEENNGRKLSALEIRRPAVSAGPEDGQEGDVQEDDDCLLEFFAPPGSIARMRIQEAIDGDHLALLLQEAITCVEGLA</sequence>
<reference evidence="4 5" key="1">
    <citation type="journal article" date="2018" name="Mol. Biol. Evol.">
        <title>Broad Genomic Sampling Reveals a Smut Pathogenic Ancestry of the Fungal Clade Ustilaginomycotina.</title>
        <authorList>
            <person name="Kijpornyongpan T."/>
            <person name="Mondo S.J."/>
            <person name="Barry K."/>
            <person name="Sandor L."/>
            <person name="Lee J."/>
            <person name="Lipzen A."/>
            <person name="Pangilinan J."/>
            <person name="LaButti K."/>
            <person name="Hainaut M."/>
            <person name="Henrissat B."/>
            <person name="Grigoriev I.V."/>
            <person name="Spatafora J.W."/>
            <person name="Aime M.C."/>
        </authorList>
    </citation>
    <scope>NUCLEOTIDE SEQUENCE [LARGE SCALE GENOMIC DNA]</scope>
    <source>
        <strain evidence="4 5">MCA 4198</strain>
    </source>
</reference>
<feature type="region of interest" description="Disordered" evidence="2">
    <location>
        <begin position="361"/>
        <end position="380"/>
    </location>
</feature>
<dbReference type="RefSeq" id="XP_025378976.1">
    <property type="nucleotide sequence ID" value="XM_025521140.1"/>
</dbReference>
<proteinExistence type="predicted"/>
<feature type="domain" description="Kinetochore protein Sos7 coiled-coil" evidence="3">
    <location>
        <begin position="75"/>
        <end position="145"/>
    </location>
</feature>
<evidence type="ECO:0000313" key="5">
    <source>
        <dbReference type="Proteomes" id="UP000245768"/>
    </source>
</evidence>
<feature type="region of interest" description="Disordered" evidence="2">
    <location>
        <begin position="1"/>
        <end position="27"/>
    </location>
</feature>
<keyword evidence="5" id="KW-1185">Reference proteome</keyword>
<dbReference type="Proteomes" id="UP000245768">
    <property type="component" value="Unassembled WGS sequence"/>
</dbReference>
<protein>
    <recommendedName>
        <fullName evidence="3">Kinetochore protein Sos7 coiled-coil domain-containing protein</fullName>
    </recommendedName>
</protein>
<dbReference type="Pfam" id="PF20882">
    <property type="entry name" value="Sos7"/>
    <property type="match status" value="1"/>
</dbReference>
<dbReference type="GO" id="GO:0000776">
    <property type="term" value="C:kinetochore"/>
    <property type="evidence" value="ECO:0007669"/>
    <property type="project" value="InterPro"/>
</dbReference>
<dbReference type="GO" id="GO:0051315">
    <property type="term" value="P:attachment of mitotic spindle microtubules to kinetochore"/>
    <property type="evidence" value="ECO:0007669"/>
    <property type="project" value="TreeGrafter"/>
</dbReference>